<dbReference type="InterPro" id="IPR013783">
    <property type="entry name" value="Ig-like_fold"/>
</dbReference>
<dbReference type="InterPro" id="IPR008963">
    <property type="entry name" value="Purple_acid_Pase-like_N"/>
</dbReference>
<dbReference type="OrthoDB" id="166562at2"/>
<reference evidence="2" key="1">
    <citation type="submission" date="2016-01" db="EMBL/GenBank/DDBJ databases">
        <authorList>
            <person name="Mcilroy J.S."/>
            <person name="Karst M S."/>
            <person name="Albertsen M."/>
        </authorList>
    </citation>
    <scope>NUCLEOTIDE SEQUENCE</scope>
    <source>
        <strain evidence="2">Cfx-K</strain>
    </source>
</reference>
<dbReference type="EMBL" id="LN890655">
    <property type="protein sequence ID" value="CUS03390.2"/>
    <property type="molecule type" value="Genomic_DNA"/>
</dbReference>
<evidence type="ECO:0000313" key="3">
    <source>
        <dbReference type="Proteomes" id="UP000215027"/>
    </source>
</evidence>
<evidence type="ECO:0000259" key="1">
    <source>
        <dbReference type="PROSITE" id="PS50853"/>
    </source>
</evidence>
<dbReference type="InterPro" id="IPR036116">
    <property type="entry name" value="FN3_sf"/>
</dbReference>
<gene>
    <name evidence="2" type="ORF">CFX0092_A1512</name>
</gene>
<dbReference type="Pfam" id="PF18998">
    <property type="entry name" value="Flg_new_2"/>
    <property type="match status" value="6"/>
</dbReference>
<name>A0A160T473_9CHLR</name>
<proteinExistence type="predicted"/>
<dbReference type="PROSITE" id="PS50853">
    <property type="entry name" value="FN3"/>
    <property type="match status" value="2"/>
</dbReference>
<organism evidence="2 3">
    <name type="scientific">Candidatus Promineifilum breve</name>
    <dbReference type="NCBI Taxonomy" id="1806508"/>
    <lineage>
        <taxon>Bacteria</taxon>
        <taxon>Bacillati</taxon>
        <taxon>Chloroflexota</taxon>
        <taxon>Ardenticatenia</taxon>
        <taxon>Candidatus Promineifilales</taxon>
        <taxon>Candidatus Promineifilaceae</taxon>
        <taxon>Candidatus Promineifilum</taxon>
    </lineage>
</organism>
<dbReference type="CDD" id="cd00063">
    <property type="entry name" value="FN3"/>
    <property type="match status" value="2"/>
</dbReference>
<dbReference type="InterPro" id="IPR003961">
    <property type="entry name" value="FN3_dom"/>
</dbReference>
<dbReference type="KEGG" id="pbf:CFX0092_A1512"/>
<keyword evidence="3" id="KW-1185">Reference proteome</keyword>
<dbReference type="Gene3D" id="2.60.120.200">
    <property type="match status" value="2"/>
</dbReference>
<dbReference type="SUPFAM" id="SSF49899">
    <property type="entry name" value="Concanavalin A-like lectins/glucanases"/>
    <property type="match status" value="2"/>
</dbReference>
<feature type="domain" description="Fibronectin type-III" evidence="1">
    <location>
        <begin position="1253"/>
        <end position="1345"/>
    </location>
</feature>
<dbReference type="RefSeq" id="WP_095042889.1">
    <property type="nucleotide sequence ID" value="NZ_LN890655.1"/>
</dbReference>
<dbReference type="SMART" id="SM00060">
    <property type="entry name" value="FN3"/>
    <property type="match status" value="3"/>
</dbReference>
<dbReference type="SUPFAM" id="SSF49265">
    <property type="entry name" value="Fibronectin type III"/>
    <property type="match status" value="1"/>
</dbReference>
<evidence type="ECO:0000313" key="2">
    <source>
        <dbReference type="EMBL" id="CUS03390.2"/>
    </source>
</evidence>
<sequence>MKRFNGIAVLFLLLGLMIGLGRTPAVEAGIFSADTEVTYKEYWIDHKEFTGGCTDDGLPTSPNGSFYAEPEGLGKCPKEMELPILDDFSGALRAELYVDMWRTDDQISPRLRINGLPTIYTPPSGYDWSHTHWTIDIPLASLQTGTNLFLFWGEAAKYHIYDVAVRIYHDADHPLVGVGGSDVTPPDGDLLDITADSGVVTPAGAGGNLIVNNNLLTLKAHIGPNVDGDSDILGDIVEFHAYYEGYDDDNDGITRDWHSVQRNNWNPGGKSSNPLKTGSTLGNIGNVLVTENNSAAGIDVSVNWKVDYIVNQPGVRFKIRLLDSKGNVREAAGGVTPDFKLLRYYPIAAYTMPDFTDFGLHMGGSRPDIVSYNFPMPADFDNTLYEQAYLVGNYWNRPYYSINGSKPASIRQKEYGVGEDWEPGVREFDEKLLHAGDNALSFLYNAGSGTAVEYPGPMIVLRGVGTGGPDGLPPFIVARNPAPSATNVDVFGPITIRLGDQGAGVDVDTIVMFVNDEPVEPDTSGPVTNLLVSYTPDVPFGSNAPVTVTIYACDLWGNCMPSAVEYSFTTEPPDLTPPAIFNVNADTTNTSVTITWSTDEAATTKLEYGLTTAYEKPAVTDSALVTQHSVTLEGLQADSAYNFRLSATDFNSNPTTTPNMVFHTKRDPGAIKSAEFSSCTLDTSVWSYINPKGDSILTMTGTGAQIAVASGTPHDIWKQGLQAPRLMQFVTDQDFDVEVKFDSVVTKKSQSMGIFVQQDVNNWLRFNYQNDGPNTDSVTVIGSINNNPVLLSSTLVTQGAANYLRVNRAGSFWNVQYSTDGVNFALATTITRTLTMSQIGVFAGNTGPSPAFTANIDYFENLAQPLSGDDPGISVNVTKVGEGEVTRSPQKANYDCNETVVLTAAPALDWDFAGWSGDITSTDLSETITLTRTLNVVATFTNDTLYTMNVAVESLGNGIGGTVTRTPDQGTYHYGDQVTLQAIPTPGWSFTGWSNGWSGVDATTIVPVTGNMDITATFEEDAYTLEALIIADGVGAGGTLTVDPMQPTYLYGDEVTLTVTPEPGWTFVGWEGEGISGTDLETTITMTQDVLALAHLVQNQYDLDITVVNNGVGDSSGNGVVKNPDKETYGHGEEVTVEAVADDGWLFAGWSGDLSGEAISNTLTFIDHMAITATFNQQTYAVTVTTEGPGAVTIEPQKDAYVYGDVVTLTPVPDSGYEFALWSGDVESTQAPLLLAITQDFTLEALFIPDLTPIEILEYDVEVLPGGTLARVTWTTDVPGNSKVDYGETEFYEDGSVSEEPLVTEHEVVLSGLSPETLYFFQITSEDEFGHSVSSDNLSFSTSASSGLISDDFSACELSNIWTWVDPLDDSDHTVSGSQVEISVPEGAVHNIWPTTGIDVPRLMQPSNNTDFTIEVKFDSILTEGGAIQGLVIEQDEQNFMRFDFYLRTYPDLPPEVVVYAATVKNLVPGNISNKTRLIDVDVPLYMRVVRSGNDWQQWYKLEGGDWIKSAEFTFQTEVKHVGVFAGNTTYKGETPAHTAVVDYFFNTASPIEPEDSRYAINIDILGSGNVKVSPNKEGYYCGEPVTLTATGANGWSFTGWGGDLSGSNPVRNVSVLGDMDIVANFEQGAIQHLLALPMIVDRP</sequence>
<dbReference type="GO" id="GO:0046872">
    <property type="term" value="F:metal ion binding"/>
    <property type="evidence" value="ECO:0007669"/>
    <property type="project" value="InterPro"/>
</dbReference>
<dbReference type="SUPFAM" id="SSF49363">
    <property type="entry name" value="Purple acid phosphatase, N-terminal domain"/>
    <property type="match status" value="1"/>
</dbReference>
<dbReference type="Gene3D" id="2.60.40.10">
    <property type="entry name" value="Immunoglobulins"/>
    <property type="match status" value="2"/>
</dbReference>
<dbReference type="Proteomes" id="UP000215027">
    <property type="component" value="Chromosome I"/>
</dbReference>
<feature type="domain" description="Fibronectin type-III" evidence="1">
    <location>
        <begin position="577"/>
        <end position="667"/>
    </location>
</feature>
<protein>
    <recommendedName>
        <fullName evidence="1">Fibronectin type-III domain-containing protein</fullName>
    </recommendedName>
</protein>
<dbReference type="InterPro" id="IPR044060">
    <property type="entry name" value="Bacterial_rp_domain"/>
</dbReference>
<dbReference type="InterPro" id="IPR013320">
    <property type="entry name" value="ConA-like_dom_sf"/>
</dbReference>
<dbReference type="GO" id="GO:0003993">
    <property type="term" value="F:acid phosphatase activity"/>
    <property type="evidence" value="ECO:0007669"/>
    <property type="project" value="InterPro"/>
</dbReference>
<accession>A0A160T473</accession>